<organism evidence="1 2">
    <name type="scientific">Sporosarcina thermotolerans</name>
    <dbReference type="NCBI Taxonomy" id="633404"/>
    <lineage>
        <taxon>Bacteria</taxon>
        <taxon>Bacillati</taxon>
        <taxon>Bacillota</taxon>
        <taxon>Bacilli</taxon>
        <taxon>Bacillales</taxon>
        <taxon>Caryophanaceae</taxon>
        <taxon>Sporosarcina</taxon>
    </lineage>
</organism>
<protein>
    <submittedName>
        <fullName evidence="1">Uncharacterized protein</fullName>
    </submittedName>
</protein>
<dbReference type="Proteomes" id="UP001271648">
    <property type="component" value="Unassembled WGS sequence"/>
</dbReference>
<dbReference type="RefSeq" id="WP_283732944.1">
    <property type="nucleotide sequence ID" value="NZ_CP125968.1"/>
</dbReference>
<dbReference type="AlphaFoldDB" id="A0AAW9A529"/>
<dbReference type="EMBL" id="JAUBDJ010000002">
    <property type="protein sequence ID" value="MDW0116252.1"/>
    <property type="molecule type" value="Genomic_DNA"/>
</dbReference>
<evidence type="ECO:0000313" key="1">
    <source>
        <dbReference type="EMBL" id="MDW0116252.1"/>
    </source>
</evidence>
<name>A0AAW9A529_9BACL</name>
<comment type="caution">
    <text evidence="1">The sequence shown here is derived from an EMBL/GenBank/DDBJ whole genome shotgun (WGS) entry which is preliminary data.</text>
</comment>
<keyword evidence="2" id="KW-1185">Reference proteome</keyword>
<sequence length="87" mass="9899">MVSSTLGVSAMVGNKPVYTQDYEFLDSDQKYVVKNVPCKVFNNNFEEPVFSAKVSMKVATLIDLMRSREIDVNELDYQDFAHIEVSL</sequence>
<gene>
    <name evidence="1" type="ORF">QTL97_04855</name>
</gene>
<accession>A0AAW9A529</accession>
<reference evidence="1 2" key="1">
    <citation type="submission" date="2023-06" db="EMBL/GenBank/DDBJ databases">
        <title>Sporosarcina sp. nov., isolated from Korean traditional fermented seafood 'Jeotgal'.</title>
        <authorList>
            <person name="Yang A.I."/>
            <person name="Shin N.-R."/>
        </authorList>
    </citation>
    <scope>NUCLEOTIDE SEQUENCE [LARGE SCALE GENOMIC DNA]</scope>
    <source>
        <strain evidence="1 2">KCTC43456</strain>
    </source>
</reference>
<evidence type="ECO:0000313" key="2">
    <source>
        <dbReference type="Proteomes" id="UP001271648"/>
    </source>
</evidence>
<proteinExistence type="predicted"/>